<sequence>MLALGERERGRILTLLIFSNITLWFLLIYSRTKLDEHGHQFDLLIRNFGHEEVKHILEKEIKDRQIVVILPAYNEEKNLGELLKKIPKEINSMRLGVLLVDDGSDDDTYNVAKQAGALVVRNRINRGQGAASRLGYDVLVKHNVPFGVTMDSDGQHQHEDIAKLVKPILEDKYDLVIGSRILGKREKSAFLRSFGVMFFTRIINALTGMKLTDCSSGFKA</sequence>
<comment type="caution">
    <text evidence="3">The sequence shown here is derived from an EMBL/GenBank/DDBJ whole genome shotgun (WGS) entry which is preliminary data.</text>
</comment>
<gene>
    <name evidence="3" type="ORF">S12H4_10744</name>
</gene>
<reference evidence="3" key="1">
    <citation type="journal article" date="2014" name="Front. Microbiol.">
        <title>High frequency of phylogenetically diverse reductive dehalogenase-homologous genes in deep subseafloor sedimentary metagenomes.</title>
        <authorList>
            <person name="Kawai M."/>
            <person name="Futagami T."/>
            <person name="Toyoda A."/>
            <person name="Takaki Y."/>
            <person name="Nishi S."/>
            <person name="Hori S."/>
            <person name="Arai W."/>
            <person name="Tsubouchi T."/>
            <person name="Morono Y."/>
            <person name="Uchiyama I."/>
            <person name="Ito T."/>
            <person name="Fujiyama A."/>
            <person name="Inagaki F."/>
            <person name="Takami H."/>
        </authorList>
    </citation>
    <scope>NUCLEOTIDE SEQUENCE</scope>
    <source>
        <strain evidence="3">Expedition CK06-06</strain>
    </source>
</reference>
<accession>X1QB22</accession>
<evidence type="ECO:0000256" key="1">
    <source>
        <dbReference type="SAM" id="Phobius"/>
    </source>
</evidence>
<dbReference type="AlphaFoldDB" id="X1QB22"/>
<dbReference type="InterPro" id="IPR050256">
    <property type="entry name" value="Glycosyltransferase_2"/>
</dbReference>
<name>X1QB22_9ZZZZ</name>
<dbReference type="InterPro" id="IPR001173">
    <property type="entry name" value="Glyco_trans_2-like"/>
</dbReference>
<organism evidence="3">
    <name type="scientific">marine sediment metagenome</name>
    <dbReference type="NCBI Taxonomy" id="412755"/>
    <lineage>
        <taxon>unclassified sequences</taxon>
        <taxon>metagenomes</taxon>
        <taxon>ecological metagenomes</taxon>
    </lineage>
</organism>
<dbReference type="Gene3D" id="3.90.550.10">
    <property type="entry name" value="Spore Coat Polysaccharide Biosynthesis Protein SpsA, Chain A"/>
    <property type="match status" value="1"/>
</dbReference>
<protein>
    <recommendedName>
        <fullName evidence="2">Glycosyltransferase 2-like domain-containing protein</fullName>
    </recommendedName>
</protein>
<dbReference type="Pfam" id="PF00535">
    <property type="entry name" value="Glycos_transf_2"/>
    <property type="match status" value="1"/>
</dbReference>
<keyword evidence="1" id="KW-0472">Membrane</keyword>
<dbReference type="SUPFAM" id="SSF53448">
    <property type="entry name" value="Nucleotide-diphospho-sugar transferases"/>
    <property type="match status" value="1"/>
</dbReference>
<feature type="non-terminal residue" evidence="3">
    <location>
        <position position="220"/>
    </location>
</feature>
<feature type="domain" description="Glycosyltransferase 2-like" evidence="2">
    <location>
        <begin position="68"/>
        <end position="219"/>
    </location>
</feature>
<proteinExistence type="predicted"/>
<dbReference type="InterPro" id="IPR029044">
    <property type="entry name" value="Nucleotide-diphossugar_trans"/>
</dbReference>
<evidence type="ECO:0000313" key="3">
    <source>
        <dbReference type="EMBL" id="GAI65438.1"/>
    </source>
</evidence>
<dbReference type="PANTHER" id="PTHR48090">
    <property type="entry name" value="UNDECAPRENYL-PHOSPHATE 4-DEOXY-4-FORMAMIDO-L-ARABINOSE TRANSFERASE-RELATED"/>
    <property type="match status" value="1"/>
</dbReference>
<keyword evidence="1" id="KW-0812">Transmembrane</keyword>
<feature type="transmembrane region" description="Helical" evidence="1">
    <location>
        <begin position="12"/>
        <end position="30"/>
    </location>
</feature>
<dbReference type="CDD" id="cd04179">
    <property type="entry name" value="DPM_DPG-synthase_like"/>
    <property type="match status" value="1"/>
</dbReference>
<dbReference type="EMBL" id="BARW01004665">
    <property type="protein sequence ID" value="GAI65438.1"/>
    <property type="molecule type" value="Genomic_DNA"/>
</dbReference>
<evidence type="ECO:0000259" key="2">
    <source>
        <dbReference type="Pfam" id="PF00535"/>
    </source>
</evidence>
<keyword evidence="1" id="KW-1133">Transmembrane helix</keyword>